<dbReference type="GO" id="GO:0016020">
    <property type="term" value="C:membrane"/>
    <property type="evidence" value="ECO:0007669"/>
    <property type="project" value="UniProtKB-SubCell"/>
</dbReference>
<evidence type="ECO:0000256" key="7">
    <source>
        <dbReference type="SAM" id="MobiDB-lite"/>
    </source>
</evidence>
<evidence type="ECO:0000256" key="2">
    <source>
        <dbReference type="ARBA" id="ARBA00010992"/>
    </source>
</evidence>
<dbReference type="GO" id="GO:0005351">
    <property type="term" value="F:carbohydrate:proton symporter activity"/>
    <property type="evidence" value="ECO:0007669"/>
    <property type="project" value="TreeGrafter"/>
</dbReference>
<feature type="transmembrane region" description="Helical" evidence="8">
    <location>
        <begin position="66"/>
        <end position="83"/>
    </location>
</feature>
<dbReference type="EMBL" id="AP024450">
    <property type="protein sequence ID" value="BCS30136.1"/>
    <property type="molecule type" value="Genomic_DNA"/>
</dbReference>
<organism evidence="10 11">
    <name type="scientific">Aspergillus puulaauensis</name>
    <dbReference type="NCBI Taxonomy" id="1220207"/>
    <lineage>
        <taxon>Eukaryota</taxon>
        <taxon>Fungi</taxon>
        <taxon>Dikarya</taxon>
        <taxon>Ascomycota</taxon>
        <taxon>Pezizomycotina</taxon>
        <taxon>Eurotiomycetes</taxon>
        <taxon>Eurotiomycetidae</taxon>
        <taxon>Eurotiales</taxon>
        <taxon>Aspergillaceae</taxon>
        <taxon>Aspergillus</taxon>
    </lineage>
</organism>
<comment type="subcellular location">
    <subcellularLocation>
        <location evidence="1">Membrane</location>
        <topology evidence="1">Multi-pass membrane protein</topology>
    </subcellularLocation>
</comment>
<feature type="transmembrane region" description="Helical" evidence="8">
    <location>
        <begin position="89"/>
        <end position="110"/>
    </location>
</feature>
<evidence type="ECO:0000256" key="6">
    <source>
        <dbReference type="ARBA" id="ARBA00023136"/>
    </source>
</evidence>
<dbReference type="PRINTS" id="PR00171">
    <property type="entry name" value="SUGRTRNSPORT"/>
</dbReference>
<feature type="transmembrane region" description="Helical" evidence="8">
    <location>
        <begin position="36"/>
        <end position="54"/>
    </location>
</feature>
<dbReference type="PROSITE" id="PS50850">
    <property type="entry name" value="MFS"/>
    <property type="match status" value="1"/>
</dbReference>
<keyword evidence="5 8" id="KW-1133">Transmembrane helix</keyword>
<feature type="transmembrane region" description="Helical" evidence="8">
    <location>
        <begin position="336"/>
        <end position="356"/>
    </location>
</feature>
<feature type="transmembrane region" description="Helical" evidence="8">
    <location>
        <begin position="269"/>
        <end position="292"/>
    </location>
</feature>
<evidence type="ECO:0000256" key="5">
    <source>
        <dbReference type="ARBA" id="ARBA00022989"/>
    </source>
</evidence>
<dbReference type="OrthoDB" id="6612291at2759"/>
<feature type="compositionally biased region" description="Acidic residues" evidence="7">
    <location>
        <begin position="507"/>
        <end position="518"/>
    </location>
</feature>
<feature type="transmembrane region" description="Helical" evidence="8">
    <location>
        <begin position="405"/>
        <end position="427"/>
    </location>
</feature>
<dbReference type="Proteomes" id="UP000654913">
    <property type="component" value="Chromosome 8"/>
</dbReference>
<reference evidence="10" key="1">
    <citation type="submission" date="2021-01" db="EMBL/GenBank/DDBJ databases">
        <authorList>
            <consortium name="Aspergillus puulaauensis MK2 genome sequencing consortium"/>
            <person name="Kazuki M."/>
            <person name="Futagami T."/>
        </authorList>
    </citation>
    <scope>NUCLEOTIDE SEQUENCE</scope>
    <source>
        <strain evidence="10">MK2</strain>
    </source>
</reference>
<keyword evidence="11" id="KW-1185">Reference proteome</keyword>
<accession>A0A7R7XYM1</accession>
<evidence type="ECO:0000313" key="11">
    <source>
        <dbReference type="Proteomes" id="UP000654913"/>
    </source>
</evidence>
<sequence length="518" mass="57687">MAFVLFGYEQGVFGGILENQDWLDQFNHPSDTETGIIVSCYNLGCLGGCILNYFTGEKLGRRRTMWLAMVFVIVGTTLQTSAFRVAHLVVGRVVTGFGTGMKTSTVPMCVRYARHRFILRLPPTDLATEYRYQSEICDRQSRGRLVSAEVLFVGVGITTAYWFDFGMSFVGGPIAWRLPVAVQMLFALVVVVLVFGLPESPRWLYKHGRSEEALEVLCRVYDKEPTDEYILAEKNAIRAAIQLEYSEEEASRGFLSIFRNDQVKTGYRVVLAWCIHFMNQAGGINLVVYYAPSVLIQNVGISKQLAQILGGCINMMLMFGSIVPSLALDRMGRRRTMMAGCACLSLCMLLISILLSRSSTAQGHACSSAAVAFFFLYTLIFGMSAHCVPWVYVPEILPLAARTRGTALAVSSNWLWNFTVVMITPVITNRLSWKAYLIFFATNAVFVPALFFFYPETGNLRLEEVDQIFERSGNPVAVARDIAKEVKLFGHVPALGGAATPGKKEEEEVAEQEQQEVI</sequence>
<dbReference type="InterPro" id="IPR003663">
    <property type="entry name" value="Sugar/inositol_transpt"/>
</dbReference>
<feature type="domain" description="Major facilitator superfamily (MFS) profile" evidence="9">
    <location>
        <begin position="1"/>
        <end position="458"/>
    </location>
</feature>
<feature type="transmembrane region" description="Helical" evidence="8">
    <location>
        <begin position="433"/>
        <end position="454"/>
    </location>
</feature>
<keyword evidence="6 8" id="KW-0472">Membrane</keyword>
<proteinExistence type="inferred from homology"/>
<feature type="transmembrane region" description="Helical" evidence="8">
    <location>
        <begin position="175"/>
        <end position="197"/>
    </location>
</feature>
<dbReference type="PANTHER" id="PTHR48022:SF72">
    <property type="entry name" value="MAJOR FACILITATOR SUPERFAMILY (MFS) PROFILE DOMAIN-CONTAINING PROTEIN-RELATED"/>
    <property type="match status" value="1"/>
</dbReference>
<gene>
    <name evidence="10" type="ORF">APUU_80439S</name>
</gene>
<dbReference type="InterPro" id="IPR020846">
    <property type="entry name" value="MFS_dom"/>
</dbReference>
<evidence type="ECO:0000256" key="3">
    <source>
        <dbReference type="ARBA" id="ARBA00022448"/>
    </source>
</evidence>
<feature type="transmembrane region" description="Helical" evidence="8">
    <location>
        <begin position="304"/>
        <end position="324"/>
    </location>
</feature>
<dbReference type="RefSeq" id="XP_041562322.1">
    <property type="nucleotide sequence ID" value="XM_041696719.1"/>
</dbReference>
<dbReference type="SUPFAM" id="SSF103473">
    <property type="entry name" value="MFS general substrate transporter"/>
    <property type="match status" value="1"/>
</dbReference>
<dbReference type="InterPro" id="IPR050360">
    <property type="entry name" value="MFS_Sugar_Transporters"/>
</dbReference>
<name>A0A7R7XYM1_9EURO</name>
<dbReference type="KEGG" id="apuu:APUU_80439S"/>
<dbReference type="Pfam" id="PF00083">
    <property type="entry name" value="Sugar_tr"/>
    <property type="match status" value="2"/>
</dbReference>
<dbReference type="InterPro" id="IPR005828">
    <property type="entry name" value="MFS_sugar_transport-like"/>
</dbReference>
<dbReference type="GeneID" id="64980133"/>
<dbReference type="AlphaFoldDB" id="A0A7R7XYM1"/>
<keyword evidence="4 8" id="KW-0812">Transmembrane</keyword>
<evidence type="ECO:0000256" key="1">
    <source>
        <dbReference type="ARBA" id="ARBA00004141"/>
    </source>
</evidence>
<keyword evidence="3" id="KW-0813">Transport</keyword>
<feature type="region of interest" description="Disordered" evidence="7">
    <location>
        <begin position="497"/>
        <end position="518"/>
    </location>
</feature>
<reference evidence="10" key="2">
    <citation type="submission" date="2021-02" db="EMBL/GenBank/DDBJ databases">
        <title>Aspergillus puulaauensis MK2 genome sequence.</title>
        <authorList>
            <person name="Futagami T."/>
            <person name="Mori K."/>
            <person name="Kadooka C."/>
            <person name="Tanaka T."/>
        </authorList>
    </citation>
    <scope>NUCLEOTIDE SEQUENCE</scope>
    <source>
        <strain evidence="10">MK2</strain>
    </source>
</reference>
<dbReference type="FunFam" id="1.20.1250.20:FF:001021">
    <property type="entry name" value="MFS sugar transporter, putative (AFU_orthologue AFUA_5G06720)"/>
    <property type="match status" value="1"/>
</dbReference>
<feature type="transmembrane region" description="Helical" evidence="8">
    <location>
        <begin position="368"/>
        <end position="393"/>
    </location>
</feature>
<evidence type="ECO:0000256" key="8">
    <source>
        <dbReference type="SAM" id="Phobius"/>
    </source>
</evidence>
<dbReference type="PANTHER" id="PTHR48022">
    <property type="entry name" value="PLASTIDIC GLUCOSE TRANSPORTER 4"/>
    <property type="match status" value="1"/>
</dbReference>
<feature type="transmembrane region" description="Helical" evidence="8">
    <location>
        <begin position="145"/>
        <end position="163"/>
    </location>
</feature>
<evidence type="ECO:0000256" key="4">
    <source>
        <dbReference type="ARBA" id="ARBA00022692"/>
    </source>
</evidence>
<comment type="similarity">
    <text evidence="2">Belongs to the major facilitator superfamily. Sugar transporter (TC 2.A.1.1) family.</text>
</comment>
<protein>
    <recommendedName>
        <fullName evidence="9">Major facilitator superfamily (MFS) profile domain-containing protein</fullName>
    </recommendedName>
</protein>
<evidence type="ECO:0000259" key="9">
    <source>
        <dbReference type="PROSITE" id="PS50850"/>
    </source>
</evidence>
<dbReference type="Gene3D" id="1.20.1250.20">
    <property type="entry name" value="MFS general substrate transporter like domains"/>
    <property type="match status" value="1"/>
</dbReference>
<dbReference type="InterPro" id="IPR036259">
    <property type="entry name" value="MFS_trans_sf"/>
</dbReference>
<evidence type="ECO:0000313" key="10">
    <source>
        <dbReference type="EMBL" id="BCS30136.1"/>
    </source>
</evidence>